<comment type="subcellular location">
    <subcellularLocation>
        <location evidence="1">Cytoplasm</location>
    </subcellularLocation>
</comment>
<dbReference type="FunFam" id="3.40.50.300:FF:000006">
    <property type="entry name" value="DNA-binding transcriptional regulator NtrC"/>
    <property type="match status" value="1"/>
</dbReference>
<evidence type="ECO:0000256" key="3">
    <source>
        <dbReference type="ARBA" id="ARBA00022490"/>
    </source>
</evidence>
<dbReference type="Gene3D" id="3.40.50.2300">
    <property type="match status" value="1"/>
</dbReference>
<dbReference type="PANTHER" id="PTHR32071">
    <property type="entry name" value="TRANSCRIPTIONAL REGULATORY PROTEIN"/>
    <property type="match status" value="1"/>
</dbReference>
<dbReference type="CDD" id="cd00009">
    <property type="entry name" value="AAA"/>
    <property type="match status" value="1"/>
</dbReference>
<evidence type="ECO:0000256" key="8">
    <source>
        <dbReference type="ARBA" id="ARBA00023012"/>
    </source>
</evidence>
<evidence type="ECO:0000259" key="18">
    <source>
        <dbReference type="PROSITE" id="PS50110"/>
    </source>
</evidence>
<dbReference type="InterPro" id="IPR025944">
    <property type="entry name" value="Sigma_54_int_dom_CS"/>
</dbReference>
<keyword evidence="10" id="KW-0238">DNA-binding</keyword>
<dbReference type="Proteomes" id="UP000269352">
    <property type="component" value="Unassembled WGS sequence"/>
</dbReference>
<dbReference type="PROSITE" id="PS50110">
    <property type="entry name" value="RESPONSE_REGULATORY"/>
    <property type="match status" value="1"/>
</dbReference>
<evidence type="ECO:0000256" key="11">
    <source>
        <dbReference type="ARBA" id="ARBA00023159"/>
    </source>
</evidence>
<dbReference type="SUPFAM" id="SSF52172">
    <property type="entry name" value="CheY-like"/>
    <property type="match status" value="1"/>
</dbReference>
<dbReference type="Gene3D" id="1.10.10.60">
    <property type="entry name" value="Homeodomain-like"/>
    <property type="match status" value="1"/>
</dbReference>
<feature type="domain" description="Sigma-54 factor interaction" evidence="17">
    <location>
        <begin position="148"/>
        <end position="377"/>
    </location>
</feature>
<dbReference type="InterPro" id="IPR027417">
    <property type="entry name" value="P-loop_NTPase"/>
</dbReference>
<keyword evidence="13" id="KW-0535">Nitrogen fixation</keyword>
<dbReference type="AlphaFoldDB" id="A0A388T7K1"/>
<keyword evidence="3" id="KW-0963">Cytoplasm</keyword>
<dbReference type="Pfam" id="PF02954">
    <property type="entry name" value="HTH_8"/>
    <property type="match status" value="1"/>
</dbReference>
<evidence type="ECO:0000256" key="14">
    <source>
        <dbReference type="ARBA" id="ARBA00029881"/>
    </source>
</evidence>
<dbReference type="SMART" id="SM00382">
    <property type="entry name" value="AAA"/>
    <property type="match status" value="1"/>
</dbReference>
<evidence type="ECO:0000256" key="16">
    <source>
        <dbReference type="PROSITE-ProRule" id="PRU00169"/>
    </source>
</evidence>
<comment type="caution">
    <text evidence="19">The sequence shown here is derived from an EMBL/GenBank/DDBJ whole genome shotgun (WGS) entry which is preliminary data.</text>
</comment>
<dbReference type="Gene3D" id="3.40.50.300">
    <property type="entry name" value="P-loop containing nucleotide triphosphate hydrolases"/>
    <property type="match status" value="1"/>
</dbReference>
<evidence type="ECO:0000259" key="17">
    <source>
        <dbReference type="PROSITE" id="PS50045"/>
    </source>
</evidence>
<keyword evidence="9" id="KW-0805">Transcription regulation</keyword>
<dbReference type="PROSITE" id="PS00675">
    <property type="entry name" value="SIGMA54_INTERACT_1"/>
    <property type="match status" value="1"/>
</dbReference>
<dbReference type="Pfam" id="PF25601">
    <property type="entry name" value="AAA_lid_14"/>
    <property type="match status" value="1"/>
</dbReference>
<keyword evidence="11" id="KW-0010">Activator</keyword>
<organism evidence="19 20">
    <name type="scientific">Termititenax aidoneus</name>
    <dbReference type="NCBI Taxonomy" id="2218524"/>
    <lineage>
        <taxon>Bacteria</taxon>
        <taxon>Bacillati</taxon>
        <taxon>Candidatus Margulisiibacteriota</taxon>
        <taxon>Candidatus Termititenacia</taxon>
        <taxon>Candidatus Termititenacales</taxon>
        <taxon>Candidatus Termititenacaceae</taxon>
        <taxon>Candidatus Termititenax</taxon>
    </lineage>
</organism>
<dbReference type="InterPro" id="IPR003593">
    <property type="entry name" value="AAA+_ATPase"/>
</dbReference>
<dbReference type="PANTHER" id="PTHR32071:SF95">
    <property type="entry name" value="DNA-BINDING TRANSCRIPTIONAL REGULATOR NTRC"/>
    <property type="match status" value="1"/>
</dbReference>
<gene>
    <name evidence="19" type="ORF">NO1_0039</name>
</gene>
<dbReference type="Gene3D" id="1.10.8.60">
    <property type="match status" value="1"/>
</dbReference>
<evidence type="ECO:0000256" key="5">
    <source>
        <dbReference type="ARBA" id="ARBA00022553"/>
    </source>
</evidence>
<evidence type="ECO:0000256" key="9">
    <source>
        <dbReference type="ARBA" id="ARBA00023015"/>
    </source>
</evidence>
<proteinExistence type="predicted"/>
<evidence type="ECO:0000313" key="19">
    <source>
        <dbReference type="EMBL" id="GBR72528.1"/>
    </source>
</evidence>
<feature type="modified residue" description="4-aspartylphosphate" evidence="16">
    <location>
        <position position="54"/>
    </location>
</feature>
<accession>A0A388T7K1</accession>
<dbReference type="SUPFAM" id="SSF52540">
    <property type="entry name" value="P-loop containing nucleoside triphosphate hydrolases"/>
    <property type="match status" value="1"/>
</dbReference>
<dbReference type="InterPro" id="IPR009057">
    <property type="entry name" value="Homeodomain-like_sf"/>
</dbReference>
<dbReference type="GO" id="GO:0005524">
    <property type="term" value="F:ATP binding"/>
    <property type="evidence" value="ECO:0007669"/>
    <property type="project" value="UniProtKB-KW"/>
</dbReference>
<evidence type="ECO:0000256" key="6">
    <source>
        <dbReference type="ARBA" id="ARBA00022741"/>
    </source>
</evidence>
<evidence type="ECO:0000256" key="4">
    <source>
        <dbReference type="ARBA" id="ARBA00022491"/>
    </source>
</evidence>
<keyword evidence="7" id="KW-0067">ATP-binding</keyword>
<dbReference type="EMBL" id="BGZN01000001">
    <property type="protein sequence ID" value="GBR72528.1"/>
    <property type="molecule type" value="Genomic_DNA"/>
</dbReference>
<protein>
    <recommendedName>
        <fullName evidence="2">DNA-binding transcriptional regulator NtrC</fullName>
    </recommendedName>
    <alternativeName>
        <fullName evidence="14">Nitrogen regulation protein NR(I)</fullName>
    </alternativeName>
    <alternativeName>
        <fullName evidence="15">Nitrogen regulator I</fullName>
    </alternativeName>
</protein>
<keyword evidence="8" id="KW-0902">Two-component regulatory system</keyword>
<keyword evidence="5 16" id="KW-0597">Phosphoprotein</keyword>
<dbReference type="SUPFAM" id="SSF46689">
    <property type="entry name" value="Homeodomain-like"/>
    <property type="match status" value="1"/>
</dbReference>
<evidence type="ECO:0000256" key="12">
    <source>
        <dbReference type="ARBA" id="ARBA00023163"/>
    </source>
</evidence>
<evidence type="ECO:0000256" key="7">
    <source>
        <dbReference type="ARBA" id="ARBA00022840"/>
    </source>
</evidence>
<dbReference type="InterPro" id="IPR058031">
    <property type="entry name" value="AAA_lid_NorR"/>
</dbReference>
<evidence type="ECO:0000256" key="1">
    <source>
        <dbReference type="ARBA" id="ARBA00004496"/>
    </source>
</evidence>
<dbReference type="InterPro" id="IPR002078">
    <property type="entry name" value="Sigma_54_int"/>
</dbReference>
<evidence type="ECO:0000256" key="15">
    <source>
        <dbReference type="ARBA" id="ARBA00031910"/>
    </source>
</evidence>
<dbReference type="PROSITE" id="PS50045">
    <property type="entry name" value="SIGMA54_INTERACT_4"/>
    <property type="match status" value="1"/>
</dbReference>
<keyword evidence="20" id="KW-1185">Reference proteome</keyword>
<dbReference type="InterPro" id="IPR002197">
    <property type="entry name" value="HTH_Fis"/>
</dbReference>
<sequence>MTKILLVDDDKNMLLQLERILKSNLENLETLKAGDGKEALKLVKKENPQLVLMDMQMPGLNGLETFAEIKKAAPKQLVIMITGYGTTDTAIEAMKLGAYDYITKSPDLPEILLPMVNAALRASEIMNEVVVLENVTDTQNVNLNVRSIIGLSPKMQEVYKSVGKIAGTSIPVLLIGESGTGKELVARAVYHNSNRKDKTFLAINCAAIPETLLEAELFGYEKGAFTGANERKIGKFELCNGGTIFLDEIGDMPMSIQAKILRVLQEHELERVGGTETIKVDVRIISATNKNLQELIAAAKFREDLYYRLNGIQISLPALRERREDIPDIVSYFLKRFNYEFGKNISEIPTRTLEQLKKHEWPGNVRELENIVKRAVVTTTGPILQLNLRSAGAAAAETARETTLRNQAFDPATPLDALIDAAADSLLERMLIMPEDDPERRDLTGKLEKALIVKALHKLEENQVRTAKLLGITRNTLRSRIAKYGVQ</sequence>
<evidence type="ECO:0000256" key="13">
    <source>
        <dbReference type="ARBA" id="ARBA00023231"/>
    </source>
</evidence>
<dbReference type="GO" id="GO:0000160">
    <property type="term" value="P:phosphorelay signal transduction system"/>
    <property type="evidence" value="ECO:0007669"/>
    <property type="project" value="UniProtKB-KW"/>
</dbReference>
<dbReference type="InterPro" id="IPR001789">
    <property type="entry name" value="Sig_transdc_resp-reg_receiver"/>
</dbReference>
<keyword evidence="4" id="KW-0678">Repressor</keyword>
<dbReference type="SMART" id="SM00448">
    <property type="entry name" value="REC"/>
    <property type="match status" value="1"/>
</dbReference>
<name>A0A388T7K1_TERA1</name>
<dbReference type="PROSITE" id="PS00688">
    <property type="entry name" value="SIGMA54_INTERACT_3"/>
    <property type="match status" value="1"/>
</dbReference>
<dbReference type="Pfam" id="PF00158">
    <property type="entry name" value="Sigma54_activat"/>
    <property type="match status" value="1"/>
</dbReference>
<feature type="domain" description="Response regulatory" evidence="18">
    <location>
        <begin position="3"/>
        <end position="119"/>
    </location>
</feature>
<keyword evidence="12" id="KW-0804">Transcription</keyword>
<dbReference type="GO" id="GO:0043565">
    <property type="term" value="F:sequence-specific DNA binding"/>
    <property type="evidence" value="ECO:0007669"/>
    <property type="project" value="InterPro"/>
</dbReference>
<keyword evidence="6" id="KW-0547">Nucleotide-binding</keyword>
<reference evidence="19 20" key="1">
    <citation type="journal article" date="2019" name="ISME J.">
        <title>Genome analyses of uncultured TG2/ZB3 bacteria in 'Margulisbacteria' specifically attached to ectosymbiotic spirochetes of protists in the termite gut.</title>
        <authorList>
            <person name="Utami Y.D."/>
            <person name="Kuwahara H."/>
            <person name="Igai K."/>
            <person name="Murakami T."/>
            <person name="Sugaya K."/>
            <person name="Morikawa T."/>
            <person name="Nagura Y."/>
            <person name="Yuki M."/>
            <person name="Deevong P."/>
            <person name="Inoue T."/>
            <person name="Kihara K."/>
            <person name="Lo N."/>
            <person name="Yamada A."/>
            <person name="Ohkuma M."/>
            <person name="Hongoh Y."/>
        </authorList>
    </citation>
    <scope>NUCLEOTIDE SEQUENCE [LARGE SCALE GENOMIC DNA]</scope>
    <source>
        <strain evidence="19">NkOx7-01</strain>
    </source>
</reference>
<evidence type="ECO:0000256" key="2">
    <source>
        <dbReference type="ARBA" id="ARBA00019059"/>
    </source>
</evidence>
<dbReference type="GO" id="GO:0006355">
    <property type="term" value="P:regulation of DNA-templated transcription"/>
    <property type="evidence" value="ECO:0007669"/>
    <property type="project" value="InterPro"/>
</dbReference>
<dbReference type="InterPro" id="IPR011006">
    <property type="entry name" value="CheY-like_superfamily"/>
</dbReference>
<dbReference type="GO" id="GO:0005737">
    <property type="term" value="C:cytoplasm"/>
    <property type="evidence" value="ECO:0007669"/>
    <property type="project" value="UniProtKB-SubCell"/>
</dbReference>
<evidence type="ECO:0000256" key="10">
    <source>
        <dbReference type="ARBA" id="ARBA00023125"/>
    </source>
</evidence>
<dbReference type="InterPro" id="IPR025662">
    <property type="entry name" value="Sigma_54_int_dom_ATP-bd_1"/>
</dbReference>
<dbReference type="PRINTS" id="PR01590">
    <property type="entry name" value="HTHFIS"/>
</dbReference>
<dbReference type="Pfam" id="PF00072">
    <property type="entry name" value="Response_reg"/>
    <property type="match status" value="1"/>
</dbReference>
<evidence type="ECO:0000313" key="20">
    <source>
        <dbReference type="Proteomes" id="UP000269352"/>
    </source>
</evidence>